<keyword evidence="2" id="KW-1185">Reference proteome</keyword>
<gene>
    <name evidence="1" type="ORF">NPIL_80851</name>
</gene>
<protein>
    <submittedName>
        <fullName evidence="1">Uncharacterized protein</fullName>
    </submittedName>
</protein>
<evidence type="ECO:0000313" key="2">
    <source>
        <dbReference type="Proteomes" id="UP000887013"/>
    </source>
</evidence>
<dbReference type="EMBL" id="BMAW01044076">
    <property type="protein sequence ID" value="GFS42683.1"/>
    <property type="molecule type" value="Genomic_DNA"/>
</dbReference>
<evidence type="ECO:0000313" key="1">
    <source>
        <dbReference type="EMBL" id="GFS42683.1"/>
    </source>
</evidence>
<proteinExistence type="predicted"/>
<name>A0A8X6IFB4_NEPPI</name>
<dbReference type="Proteomes" id="UP000887013">
    <property type="component" value="Unassembled WGS sequence"/>
</dbReference>
<accession>A0A8X6IFB4</accession>
<sequence>MIVDFASFINEGTSRETSAETSPPFFRNPAIIQFALLIKNLIVFVNEANHFNPLSRSPSPWRVLGAFYSGNPRRRGRDAEMSTEIALPGGSSRDVIELREWMT</sequence>
<comment type="caution">
    <text evidence="1">The sequence shown here is derived from an EMBL/GenBank/DDBJ whole genome shotgun (WGS) entry which is preliminary data.</text>
</comment>
<reference evidence="1" key="1">
    <citation type="submission" date="2020-08" db="EMBL/GenBank/DDBJ databases">
        <title>Multicomponent nature underlies the extraordinary mechanical properties of spider dragline silk.</title>
        <authorList>
            <person name="Kono N."/>
            <person name="Nakamura H."/>
            <person name="Mori M."/>
            <person name="Yoshida Y."/>
            <person name="Ohtoshi R."/>
            <person name="Malay A.D."/>
            <person name="Moran D.A.P."/>
            <person name="Tomita M."/>
            <person name="Numata K."/>
            <person name="Arakawa K."/>
        </authorList>
    </citation>
    <scope>NUCLEOTIDE SEQUENCE</scope>
</reference>
<dbReference type="AlphaFoldDB" id="A0A8X6IFB4"/>
<organism evidence="1 2">
    <name type="scientific">Nephila pilipes</name>
    <name type="common">Giant wood spider</name>
    <name type="synonym">Nephila maculata</name>
    <dbReference type="NCBI Taxonomy" id="299642"/>
    <lineage>
        <taxon>Eukaryota</taxon>
        <taxon>Metazoa</taxon>
        <taxon>Ecdysozoa</taxon>
        <taxon>Arthropoda</taxon>
        <taxon>Chelicerata</taxon>
        <taxon>Arachnida</taxon>
        <taxon>Araneae</taxon>
        <taxon>Araneomorphae</taxon>
        <taxon>Entelegynae</taxon>
        <taxon>Araneoidea</taxon>
        <taxon>Nephilidae</taxon>
        <taxon>Nephila</taxon>
    </lineage>
</organism>